<evidence type="ECO:0000256" key="13">
    <source>
        <dbReference type="PIRSR" id="PIRSR608734-50"/>
    </source>
</evidence>
<dbReference type="InterPro" id="IPR008928">
    <property type="entry name" value="6-hairpin_glycosidase_sf"/>
</dbReference>
<dbReference type="InterPro" id="IPR011613">
    <property type="entry name" value="GH15-like"/>
</dbReference>
<evidence type="ECO:0000313" key="18">
    <source>
        <dbReference type="Ensembl" id="ENSBJAP00000002595.1"/>
    </source>
</evidence>
<keyword evidence="8 14" id="KW-0112">Calmodulin-binding</keyword>
<proteinExistence type="inferred from homology"/>
<evidence type="ECO:0000256" key="7">
    <source>
        <dbReference type="ARBA" id="ARBA00022600"/>
    </source>
</evidence>
<dbReference type="Pfam" id="PF19292">
    <property type="entry name" value="KPBB_C"/>
    <property type="match status" value="1"/>
</dbReference>
<evidence type="ECO:0000256" key="4">
    <source>
        <dbReference type="ARBA" id="ARBA00007128"/>
    </source>
</evidence>
<evidence type="ECO:0000256" key="6">
    <source>
        <dbReference type="ARBA" id="ARBA00022553"/>
    </source>
</evidence>
<evidence type="ECO:0000256" key="11">
    <source>
        <dbReference type="ARBA" id="ARBA00023288"/>
    </source>
</evidence>
<comment type="subcellular location">
    <subcellularLocation>
        <location evidence="2 14">Cell membrane</location>
        <topology evidence="2 14">Lipid-anchor</topology>
        <orientation evidence="2 14">Cytoplasmic side</orientation>
    </subcellularLocation>
</comment>
<feature type="lipid moiety-binding region" description="S-farnesyl cysteine" evidence="13">
    <location>
        <position position="1152"/>
    </location>
</feature>
<evidence type="ECO:0000256" key="2">
    <source>
        <dbReference type="ARBA" id="ARBA00004342"/>
    </source>
</evidence>
<dbReference type="Pfam" id="PF00723">
    <property type="entry name" value="Glyco_hydro_15"/>
    <property type="match status" value="1"/>
</dbReference>
<evidence type="ECO:0000256" key="10">
    <source>
        <dbReference type="ARBA" id="ARBA00023277"/>
    </source>
</evidence>
<keyword evidence="5 14" id="KW-1003">Cell membrane</keyword>
<dbReference type="Proteomes" id="UP000694555">
    <property type="component" value="Unplaced"/>
</dbReference>
<dbReference type="GO" id="GO:0005886">
    <property type="term" value="C:plasma membrane"/>
    <property type="evidence" value="ECO:0007669"/>
    <property type="project" value="UniProtKB-SubCell"/>
</dbReference>
<name>A0A8B9Z6A8_9AVES</name>
<dbReference type="GO" id="GO:0005964">
    <property type="term" value="C:phosphorylase kinase complex"/>
    <property type="evidence" value="ECO:0007669"/>
    <property type="project" value="TreeGrafter"/>
</dbReference>
<feature type="compositionally biased region" description="Basic and acidic residues" evidence="15">
    <location>
        <begin position="940"/>
        <end position="955"/>
    </location>
</feature>
<evidence type="ECO:0000256" key="12">
    <source>
        <dbReference type="ARBA" id="ARBA00023289"/>
    </source>
</evidence>
<feature type="compositionally biased region" description="Low complexity" evidence="15">
    <location>
        <begin position="959"/>
        <end position="978"/>
    </location>
</feature>
<comment type="similarity">
    <text evidence="4 14">Belongs to the phosphorylase b kinase regulatory chain family.</text>
</comment>
<organism evidence="18 19">
    <name type="scientific">Buteo japonicus</name>
    <dbReference type="NCBI Taxonomy" id="224669"/>
    <lineage>
        <taxon>Eukaryota</taxon>
        <taxon>Metazoa</taxon>
        <taxon>Chordata</taxon>
        <taxon>Craniata</taxon>
        <taxon>Vertebrata</taxon>
        <taxon>Euteleostomi</taxon>
        <taxon>Archelosauria</taxon>
        <taxon>Archosauria</taxon>
        <taxon>Dinosauria</taxon>
        <taxon>Saurischia</taxon>
        <taxon>Theropoda</taxon>
        <taxon>Coelurosauria</taxon>
        <taxon>Aves</taxon>
        <taxon>Neognathae</taxon>
        <taxon>Neoaves</taxon>
        <taxon>Telluraves</taxon>
        <taxon>Accipitrimorphae</taxon>
        <taxon>Accipitriformes</taxon>
        <taxon>Accipitridae</taxon>
        <taxon>Accipitrinae</taxon>
        <taxon>Buteo</taxon>
    </lineage>
</organism>
<evidence type="ECO:0000259" key="16">
    <source>
        <dbReference type="Pfam" id="PF00723"/>
    </source>
</evidence>
<comment type="function">
    <text evidence="1">Phosphorylase b kinase catalyzes the phosphorylation of serine in certain substrates, including troponin I. The alpha chain may bind calmodulin.</text>
</comment>
<keyword evidence="9 14" id="KW-0472">Membrane</keyword>
<reference evidence="18" key="1">
    <citation type="submission" date="2025-08" db="UniProtKB">
        <authorList>
            <consortium name="Ensembl"/>
        </authorList>
    </citation>
    <scope>IDENTIFICATION</scope>
</reference>
<feature type="domain" description="GH15-like" evidence="16">
    <location>
        <begin position="42"/>
        <end position="864"/>
    </location>
</feature>
<dbReference type="SUPFAM" id="SSF48208">
    <property type="entry name" value="Six-hairpin glycosidases"/>
    <property type="match status" value="1"/>
</dbReference>
<dbReference type="Gene3D" id="1.50.10.10">
    <property type="match status" value="1"/>
</dbReference>
<evidence type="ECO:0000256" key="5">
    <source>
        <dbReference type="ARBA" id="ARBA00022475"/>
    </source>
</evidence>
<evidence type="ECO:0000256" key="14">
    <source>
        <dbReference type="RuleBase" id="RU364123"/>
    </source>
</evidence>
<feature type="region of interest" description="Disordered" evidence="15">
    <location>
        <begin position="916"/>
        <end position="981"/>
    </location>
</feature>
<feature type="domain" description="Phosphorylase b kinase regulatory subunit alpha/beta C-terminal" evidence="17">
    <location>
        <begin position="981"/>
        <end position="1071"/>
    </location>
</feature>
<evidence type="ECO:0000256" key="15">
    <source>
        <dbReference type="SAM" id="MobiDB-lite"/>
    </source>
</evidence>
<comment type="PTM">
    <text evidence="13">Although the final Cys may be farnesylated, the terminal tripeptide is probably not removed, and the C-terminus is not methylated.</text>
</comment>
<evidence type="ECO:0000256" key="1">
    <source>
        <dbReference type="ARBA" id="ARBA00002837"/>
    </source>
</evidence>
<dbReference type="AlphaFoldDB" id="A0A8B9Z6A8"/>
<evidence type="ECO:0000256" key="8">
    <source>
        <dbReference type="ARBA" id="ARBA00022860"/>
    </source>
</evidence>
<dbReference type="GO" id="GO:0005977">
    <property type="term" value="P:glycogen metabolic process"/>
    <property type="evidence" value="ECO:0007669"/>
    <property type="project" value="UniProtKB-UniPathway"/>
</dbReference>
<evidence type="ECO:0000256" key="3">
    <source>
        <dbReference type="ARBA" id="ARBA00005131"/>
    </source>
</evidence>
<dbReference type="Ensembl" id="ENSBJAT00000002667.1">
    <property type="protein sequence ID" value="ENSBJAP00000002595.1"/>
    <property type="gene ID" value="ENSBJAG00000001723.1"/>
</dbReference>
<dbReference type="FunFam" id="1.50.10.10:FF:000004">
    <property type="entry name" value="Phosphorylase b kinase regulatory subunit"/>
    <property type="match status" value="1"/>
</dbReference>
<protein>
    <recommendedName>
        <fullName evidence="14">Phosphorylase b kinase regulatory subunit</fullName>
    </recommendedName>
</protein>
<dbReference type="GO" id="GO:0005516">
    <property type="term" value="F:calmodulin binding"/>
    <property type="evidence" value="ECO:0007669"/>
    <property type="project" value="UniProtKB-KW"/>
</dbReference>
<keyword evidence="11 13" id="KW-0449">Lipoprotein</keyword>
<keyword evidence="10 14" id="KW-0119">Carbohydrate metabolism</keyword>
<comment type="pathway">
    <text evidence="3 14">Glycan biosynthesis; glycogen metabolism.</text>
</comment>
<keyword evidence="6" id="KW-0597">Phosphoprotein</keyword>
<accession>A0A8B9Z6A8</accession>
<keyword evidence="7 14" id="KW-0321">Glycogen metabolism</keyword>
<reference evidence="18" key="2">
    <citation type="submission" date="2025-09" db="UniProtKB">
        <authorList>
            <consortium name="Ensembl"/>
        </authorList>
    </citation>
    <scope>IDENTIFICATION</scope>
</reference>
<dbReference type="PANTHER" id="PTHR10749:SF5">
    <property type="entry name" value="PHOSPHORYLASE B KINASE REGULATORY SUBUNIT ALPHA, LIVER ISOFORM"/>
    <property type="match status" value="1"/>
</dbReference>
<keyword evidence="12 13" id="KW-0636">Prenylation</keyword>
<evidence type="ECO:0000256" key="9">
    <source>
        <dbReference type="ARBA" id="ARBA00023136"/>
    </source>
</evidence>
<sequence>MQETTQCAGFQTLLLFNTIRICLSVHFPKEDIKRLCMHSCFSCHKPITGLLSASKDHKDAWVRDNIYSILAVWGLGMAYRKNADRDEDKAKAYELEQNVVKLMRGLLQCMMRQVDKVEKFKRTQSTKDCLHAKYNSATCATVVGDDQWGHLQVDATSLYLLFLAQMTASGLRIIFTLDEVTFVQNLVFYIEAAYKVADYGIWERGDKTNQGIPELNASSVGMAKAALEAIDELDLFGAHGGHKSVIHVLPDEVEHCQSILYSMLPRASTSKEIDAGLLSIISYPAFAVEDLNLVNVTKSEIISKLQGRYGCCRFLRDGYKTPREDPSRLHYDPAELKLFENIECEWPVFWTYLLIDGVFNEDKIQVQEYREALEGILIREKNGIVLMPELYAVPPEKVDEEYENPHSVDRVPVGKLPHLWGQSLYVLSCLLAEGFLAAGEIDPLNRRFSTGFKPDVVVQVTVLAESNQVKNLLQEHGINVQSIADIHPLRVQPARILSNLYTMLGRNKNMKLSGRPHRHIGVLGTSKLYVIRNQIFAFTPQFTDQHHFYLALDNQMIVEMLKTELAYLTSCWRMTGRPTLTFPITHTMLVDDGTDIHPAVLATIRKLEDGYFGGARVKIGKLSEFLTTSFHTYLSFLDPDCDVKLFDDPKEGRNSPDSEYGGYPADFCESGSVFSCFSFFLCQVLSAQRAQSLFCAQLTVIQVSHASAACCVVRLSSVAFYLMTATLCDFSGRGADWDTELDGQYGVTVHCLLNELYRKAGLNQEWGLIRYISGMLKKRVEVLAEACTDLLSHHKQLTVGLPPEPREKIITTPLPPEELTDLIYEASGQDISIAVLTQEIIMYLAMYVRSQPSLFVEMLRLRIGLIIQVMATELARSLKCSGEEASESLMNLSPFDMKNLLHHILSGKEFGVERSLRPVDSSSSSPAISIHEMGHSGATKTERSGITKLKSEMKQVRKGSTPSSPTSTSPTGSSGDTSWGDRKGQWLRRRRLDGAINRVPVGFYEKVWKILQKCHGLSIDGYVLPSSTTREMTPCEIKFAVHVESVLNHVPQPEYRQLLVEAILVLTFLSDIEVNSIGGIIHVDRIVHMANDLFLQELKSFGATGSILEKDVATGICHFFYDSAPSGAYGTMTYLTKAIIIYLHDFLPSTGCAMQ</sequence>
<dbReference type="InterPro" id="IPR008734">
    <property type="entry name" value="PHK_A/B_su"/>
</dbReference>
<dbReference type="PANTHER" id="PTHR10749">
    <property type="entry name" value="PHOSPHORYLASE B KINASE REGULATORY SUBUNIT"/>
    <property type="match status" value="1"/>
</dbReference>
<evidence type="ECO:0000259" key="17">
    <source>
        <dbReference type="Pfam" id="PF19292"/>
    </source>
</evidence>
<dbReference type="InterPro" id="IPR045583">
    <property type="entry name" value="KPBA/B_C"/>
</dbReference>
<dbReference type="InterPro" id="IPR012341">
    <property type="entry name" value="6hp_glycosidase-like_sf"/>
</dbReference>
<keyword evidence="19" id="KW-1185">Reference proteome</keyword>
<dbReference type="UniPathway" id="UPA00163"/>
<evidence type="ECO:0000313" key="19">
    <source>
        <dbReference type="Proteomes" id="UP000694555"/>
    </source>
</evidence>